<dbReference type="PRINTS" id="PR00419">
    <property type="entry name" value="ADXRDTASE"/>
</dbReference>
<evidence type="ECO:0000256" key="10">
    <source>
        <dbReference type="PIRSR" id="PIRSR000362-2"/>
    </source>
</evidence>
<feature type="domain" description="FAD/NAD(P)-binding" evidence="11">
    <location>
        <begin position="13"/>
        <end position="170"/>
    </location>
</feature>
<comment type="similarity">
    <text evidence="2">Belongs to the ferredoxin--NADP reductase type 1 family.</text>
</comment>
<dbReference type="KEGG" id="rca:Rcas_4255"/>
<organism evidence="12 13">
    <name type="scientific">Roseiflexus castenholzii (strain DSM 13941 / HLO8)</name>
    <dbReference type="NCBI Taxonomy" id="383372"/>
    <lineage>
        <taxon>Bacteria</taxon>
        <taxon>Bacillati</taxon>
        <taxon>Chloroflexota</taxon>
        <taxon>Chloroflexia</taxon>
        <taxon>Chloroflexales</taxon>
        <taxon>Roseiflexineae</taxon>
        <taxon>Roseiflexaceae</taxon>
        <taxon>Roseiflexus</taxon>
    </lineage>
</organism>
<comment type="catalytic activity">
    <reaction evidence="8">
        <text>2 reduced [2Fe-2S]-[ferredoxin] + NADP(+) + H(+) = 2 oxidized [2Fe-2S]-[ferredoxin] + NADPH</text>
        <dbReference type="Rhea" id="RHEA:20125"/>
        <dbReference type="Rhea" id="RHEA-COMP:10000"/>
        <dbReference type="Rhea" id="RHEA-COMP:10001"/>
        <dbReference type="ChEBI" id="CHEBI:15378"/>
        <dbReference type="ChEBI" id="CHEBI:33737"/>
        <dbReference type="ChEBI" id="CHEBI:33738"/>
        <dbReference type="ChEBI" id="CHEBI:57783"/>
        <dbReference type="ChEBI" id="CHEBI:58349"/>
        <dbReference type="EC" id="1.18.1.2"/>
    </reaction>
</comment>
<dbReference type="InterPro" id="IPR021163">
    <property type="entry name" value="Ferredox_Rdtase_adrenod"/>
</dbReference>
<dbReference type="EMBL" id="CP000804">
    <property type="protein sequence ID" value="ABU60282.1"/>
    <property type="molecule type" value="Genomic_DNA"/>
</dbReference>
<dbReference type="Pfam" id="PF07992">
    <property type="entry name" value="Pyr_redox_2"/>
    <property type="match status" value="1"/>
</dbReference>
<evidence type="ECO:0000256" key="2">
    <source>
        <dbReference type="ARBA" id="ARBA00008312"/>
    </source>
</evidence>
<evidence type="ECO:0000256" key="4">
    <source>
        <dbReference type="ARBA" id="ARBA00022630"/>
    </source>
</evidence>
<evidence type="ECO:0000259" key="11">
    <source>
        <dbReference type="Pfam" id="PF07992"/>
    </source>
</evidence>
<feature type="binding site" evidence="9">
    <location>
        <position position="371"/>
    </location>
    <ligand>
        <name>FAD</name>
        <dbReference type="ChEBI" id="CHEBI:57692"/>
    </ligand>
</feature>
<evidence type="ECO:0000256" key="7">
    <source>
        <dbReference type="ARBA" id="ARBA00023002"/>
    </source>
</evidence>
<dbReference type="eggNOG" id="COG0493">
    <property type="taxonomic scope" value="Bacteria"/>
</dbReference>
<keyword evidence="4" id="KW-0285">Flavoprotein</keyword>
<feature type="binding site" evidence="10">
    <location>
        <position position="378"/>
    </location>
    <ligand>
        <name>NADP(+)</name>
        <dbReference type="ChEBI" id="CHEBI:58349"/>
    </ligand>
</feature>
<dbReference type="EC" id="1.18.1.2" evidence="3"/>
<evidence type="ECO:0000256" key="3">
    <source>
        <dbReference type="ARBA" id="ARBA00013223"/>
    </source>
</evidence>
<feature type="binding site" evidence="10">
    <location>
        <begin position="203"/>
        <end position="204"/>
    </location>
    <ligand>
        <name>NADP(+)</name>
        <dbReference type="ChEBI" id="CHEBI:58349"/>
    </ligand>
</feature>
<protein>
    <recommendedName>
        <fullName evidence="3">ferredoxin--NADP(+) reductase</fullName>
        <ecNumber evidence="3">1.18.1.2</ecNumber>
    </recommendedName>
</protein>
<keyword evidence="5 9" id="KW-0274">FAD</keyword>
<dbReference type="SUPFAM" id="SSF51971">
    <property type="entry name" value="Nucleotide-binding domain"/>
    <property type="match status" value="2"/>
</dbReference>
<evidence type="ECO:0000256" key="5">
    <source>
        <dbReference type="ARBA" id="ARBA00022827"/>
    </source>
</evidence>
<dbReference type="STRING" id="383372.Rcas_4255"/>
<dbReference type="PANTHER" id="PTHR48467:SF1">
    <property type="entry name" value="GLUTAMATE SYNTHASE 1 [NADH], CHLOROPLASTIC-LIKE"/>
    <property type="match status" value="1"/>
</dbReference>
<feature type="binding site" evidence="10">
    <location>
        <position position="215"/>
    </location>
    <ligand>
        <name>NADP(+)</name>
        <dbReference type="ChEBI" id="CHEBI:58349"/>
    </ligand>
</feature>
<accession>A7NRT6</accession>
<keyword evidence="7 12" id="KW-0560">Oxidoreductase</keyword>
<dbReference type="OrthoDB" id="9803192at2"/>
<dbReference type="GO" id="GO:0004324">
    <property type="term" value="F:ferredoxin-NADP+ reductase activity"/>
    <property type="evidence" value="ECO:0007669"/>
    <property type="project" value="UniProtKB-EC"/>
</dbReference>
<dbReference type="Proteomes" id="UP000000263">
    <property type="component" value="Chromosome"/>
</dbReference>
<dbReference type="RefSeq" id="WP_012122703.1">
    <property type="nucleotide sequence ID" value="NC_009767.1"/>
</dbReference>
<evidence type="ECO:0000256" key="1">
    <source>
        <dbReference type="ARBA" id="ARBA00001974"/>
    </source>
</evidence>
<feature type="binding site" evidence="9">
    <location>
        <position position="22"/>
    </location>
    <ligand>
        <name>FAD</name>
        <dbReference type="ChEBI" id="CHEBI:57692"/>
    </ligand>
</feature>
<dbReference type="Gene3D" id="3.40.50.720">
    <property type="entry name" value="NAD(P)-binding Rossmann-like Domain"/>
    <property type="match status" value="1"/>
</dbReference>
<evidence type="ECO:0000256" key="8">
    <source>
        <dbReference type="ARBA" id="ARBA00047776"/>
    </source>
</evidence>
<dbReference type="PANTHER" id="PTHR48467">
    <property type="entry name" value="GLUTAMATE SYNTHASE 1 [NADH], CHLOROPLASTIC-LIKE"/>
    <property type="match status" value="1"/>
</dbReference>
<feature type="binding site" evidence="9">
    <location>
        <position position="52"/>
    </location>
    <ligand>
        <name>FAD</name>
        <dbReference type="ChEBI" id="CHEBI:57692"/>
    </ligand>
</feature>
<evidence type="ECO:0000256" key="6">
    <source>
        <dbReference type="ARBA" id="ARBA00022857"/>
    </source>
</evidence>
<dbReference type="Gene3D" id="3.50.50.60">
    <property type="entry name" value="FAD/NAD(P)-binding domain"/>
    <property type="match status" value="1"/>
</dbReference>
<dbReference type="AlphaFoldDB" id="A7NRT6"/>
<proteinExistence type="inferred from homology"/>
<keyword evidence="6 10" id="KW-0521">NADP</keyword>
<reference evidence="12 13" key="1">
    <citation type="submission" date="2007-08" db="EMBL/GenBank/DDBJ databases">
        <title>Complete sequence of Roseiflexus castenholzii DSM 13941.</title>
        <authorList>
            <consortium name="US DOE Joint Genome Institute"/>
            <person name="Copeland A."/>
            <person name="Lucas S."/>
            <person name="Lapidus A."/>
            <person name="Barry K."/>
            <person name="Glavina del Rio T."/>
            <person name="Dalin E."/>
            <person name="Tice H."/>
            <person name="Pitluck S."/>
            <person name="Thompson L.S."/>
            <person name="Brettin T."/>
            <person name="Bruce D."/>
            <person name="Detter J.C."/>
            <person name="Han C."/>
            <person name="Tapia R."/>
            <person name="Schmutz J."/>
            <person name="Larimer F."/>
            <person name="Land M."/>
            <person name="Hauser L."/>
            <person name="Kyrpides N."/>
            <person name="Mikhailova N."/>
            <person name="Bryant D.A."/>
            <person name="Hanada S."/>
            <person name="Tsukatani Y."/>
            <person name="Richardson P."/>
        </authorList>
    </citation>
    <scope>NUCLEOTIDE SEQUENCE [LARGE SCALE GENOMIC DNA]</scope>
    <source>
        <strain evidence="13">DSM 13941 / HLO8</strain>
    </source>
</reference>
<sequence length="467" mass="51332">MDAQLGTEGRPVRIAIIGAGPAGFYAAEALLKQPNLVCLIDMFNRFPTPYGLVREGVAPDHQSIKSVTRIYDRIAADPRVRYFGNVTFGTDVTHEDLKQLYDQIVYAVGAPSDRRMGIPGEDLIGSYPATAFVGWYNGHPDYCSMTFDLSHERAVVVGNGNVAIDVARILVTNPDKLAKTDIADYALEALRQSKIREVVMLGRRGPAQAAFTNAEIKELGELDGVDVIVDPADLELDPMSAEHVKTDKSAARNVEILRSYAARAEHHAPRRIRMRFLTSPVELIGENGRVVRVKVERNELVVDQQGGLRAKGIGVYDTIEAGLVLRSVGYRGIPLPGVPFQEGSFIIPNVNGRVIRPRDDEVVLGEYVVGWAKRGPSGVIGTNKPDAAATVAAMVEDLPKLPGIPDKNRDPERIVALLRMRKPDFVTYADWKRLDAYETARGAEQGRPRIKVTTVPEMLEIIHGRNS</sequence>
<comment type="cofactor">
    <cofactor evidence="1 9">
        <name>FAD</name>
        <dbReference type="ChEBI" id="CHEBI:57692"/>
    </cofactor>
</comment>
<evidence type="ECO:0000256" key="9">
    <source>
        <dbReference type="PIRSR" id="PIRSR000362-1"/>
    </source>
</evidence>
<dbReference type="HOGENOM" id="CLU_024722_3_0_0"/>
<evidence type="ECO:0000313" key="13">
    <source>
        <dbReference type="Proteomes" id="UP000000263"/>
    </source>
</evidence>
<name>A7NRT6_ROSCS</name>
<feature type="binding site" evidence="10">
    <location>
        <begin position="159"/>
        <end position="162"/>
    </location>
    <ligand>
        <name>NADP(+)</name>
        <dbReference type="ChEBI" id="CHEBI:58349"/>
    </ligand>
</feature>
<dbReference type="InterPro" id="IPR036188">
    <property type="entry name" value="FAD/NAD-bd_sf"/>
</dbReference>
<gene>
    <name evidence="12" type="ordered locus">Rcas_4255</name>
</gene>
<dbReference type="PIRSF" id="PIRSF000362">
    <property type="entry name" value="FNR"/>
    <property type="match status" value="1"/>
</dbReference>
<feature type="binding site" evidence="9">
    <location>
        <begin position="378"/>
        <end position="380"/>
    </location>
    <ligand>
        <name>FAD</name>
        <dbReference type="ChEBI" id="CHEBI:57692"/>
    </ligand>
</feature>
<dbReference type="InterPro" id="IPR055275">
    <property type="entry name" value="Ferredox_Rdtase"/>
</dbReference>
<keyword evidence="13" id="KW-1185">Reference proteome</keyword>
<evidence type="ECO:0000313" key="12">
    <source>
        <dbReference type="EMBL" id="ABU60282.1"/>
    </source>
</evidence>
<dbReference type="InterPro" id="IPR023753">
    <property type="entry name" value="FAD/NAD-binding_dom"/>
</dbReference>